<evidence type="ECO:0000313" key="2">
    <source>
        <dbReference type="Proteomes" id="UP001157961"/>
    </source>
</evidence>
<evidence type="ECO:0000313" key="1">
    <source>
        <dbReference type="EMBL" id="SMP20507.1"/>
    </source>
</evidence>
<dbReference type="Pfam" id="PF11316">
    <property type="entry name" value="Rhamno_transf"/>
    <property type="match status" value="1"/>
</dbReference>
<keyword evidence="2" id="KW-1185">Reference proteome</keyword>
<organism evidence="1 2">
    <name type="scientific">Shimia sagamensis</name>
    <dbReference type="NCBI Taxonomy" id="1566352"/>
    <lineage>
        <taxon>Bacteria</taxon>
        <taxon>Pseudomonadati</taxon>
        <taxon>Pseudomonadota</taxon>
        <taxon>Alphaproteobacteria</taxon>
        <taxon>Rhodobacterales</taxon>
        <taxon>Roseobacteraceae</taxon>
    </lineage>
</organism>
<reference evidence="1 2" key="1">
    <citation type="submission" date="2017-05" db="EMBL/GenBank/DDBJ databases">
        <authorList>
            <person name="Varghese N."/>
            <person name="Submissions S."/>
        </authorList>
    </citation>
    <scope>NUCLEOTIDE SEQUENCE [LARGE SCALE GENOMIC DNA]</scope>
    <source>
        <strain evidence="1 2">DSM 29734</strain>
    </source>
</reference>
<dbReference type="InterPro" id="IPR021466">
    <property type="entry name" value="Put_rhamnosyl_transferase"/>
</dbReference>
<sequence>MIDSRDMQAIGLCRFSYPALGGFQVEHETIEDRIAFLYAEDRLEERFQLMETVALPCLQAQTDQNFEMIIVIGDTLPKHHVDRLHDITANIPQISIVAHEPKPHRPLMKELINGARKDPKAPCLQFRHDDDDAISVDFFERFREAVNAVPGLLENRSVAFDWNRGIIAEMSADGIAATDTIRNLYVASLGMYVRGGCPLTIMNFRHGIMNQFMPTVSFTDTPMWVRTHNGYNDSRQKKVKPVPVEPLTVEQEAELKARFAIDVDQVRATFS</sequence>
<protein>
    <submittedName>
        <fullName evidence="1">Rhamnosyl transferase</fullName>
    </submittedName>
</protein>
<comment type="caution">
    <text evidence="1">The sequence shown here is derived from an EMBL/GenBank/DDBJ whole genome shotgun (WGS) entry which is preliminary data.</text>
</comment>
<keyword evidence="1" id="KW-0808">Transferase</keyword>
<accession>A0ABY1NWX3</accession>
<dbReference type="GO" id="GO:0016740">
    <property type="term" value="F:transferase activity"/>
    <property type="evidence" value="ECO:0007669"/>
    <property type="project" value="UniProtKB-KW"/>
</dbReference>
<gene>
    <name evidence="1" type="ORF">SAMN06265373_103547</name>
</gene>
<name>A0ABY1NWX3_9RHOB</name>
<dbReference type="EMBL" id="FXTY01000003">
    <property type="protein sequence ID" value="SMP20507.1"/>
    <property type="molecule type" value="Genomic_DNA"/>
</dbReference>
<dbReference type="Proteomes" id="UP001157961">
    <property type="component" value="Unassembled WGS sequence"/>
</dbReference>
<proteinExistence type="predicted"/>